<gene>
    <name evidence="2" type="ORF">OLEA9_A007045</name>
</gene>
<dbReference type="OrthoDB" id="783427at2759"/>
<accession>A0A8S0TWM4</accession>
<dbReference type="PANTHER" id="PTHR35297:SF2">
    <property type="entry name" value="PROTEIN, PUTATIVE-RELATED"/>
    <property type="match status" value="1"/>
</dbReference>
<keyword evidence="1" id="KW-1133">Transmembrane helix</keyword>
<dbReference type="AlphaFoldDB" id="A0A8S0TWM4"/>
<name>A0A8S0TWM4_OLEEU</name>
<keyword evidence="1" id="KW-0812">Transmembrane</keyword>
<dbReference type="EMBL" id="CACTIH010007339">
    <property type="protein sequence ID" value="CAA3010305.1"/>
    <property type="molecule type" value="Genomic_DNA"/>
</dbReference>
<reference evidence="2 3" key="1">
    <citation type="submission" date="2019-12" db="EMBL/GenBank/DDBJ databases">
        <authorList>
            <person name="Alioto T."/>
            <person name="Alioto T."/>
            <person name="Gomez Garrido J."/>
        </authorList>
    </citation>
    <scope>NUCLEOTIDE SEQUENCE [LARGE SCALE GENOMIC DNA]</scope>
</reference>
<dbReference type="Gramene" id="OE9A007045T1">
    <property type="protein sequence ID" value="OE9A007045C1"/>
    <property type="gene ID" value="OE9A007045"/>
</dbReference>
<comment type="caution">
    <text evidence="2">The sequence shown here is derived from an EMBL/GenBank/DDBJ whole genome shotgun (WGS) entry which is preliminary data.</text>
</comment>
<evidence type="ECO:0000313" key="2">
    <source>
        <dbReference type="EMBL" id="CAA3010305.1"/>
    </source>
</evidence>
<proteinExistence type="predicted"/>
<evidence type="ECO:0000256" key="1">
    <source>
        <dbReference type="SAM" id="Phobius"/>
    </source>
</evidence>
<dbReference type="Proteomes" id="UP000594638">
    <property type="component" value="Unassembled WGS sequence"/>
</dbReference>
<protein>
    <submittedName>
        <fullName evidence="2">Uncharacterized protein</fullName>
    </submittedName>
</protein>
<dbReference type="PANTHER" id="PTHR35297">
    <property type="entry name" value="PROTEIN, PUTATIVE-RELATED"/>
    <property type="match status" value="1"/>
</dbReference>
<evidence type="ECO:0000313" key="3">
    <source>
        <dbReference type="Proteomes" id="UP000594638"/>
    </source>
</evidence>
<feature type="transmembrane region" description="Helical" evidence="1">
    <location>
        <begin position="51"/>
        <end position="69"/>
    </location>
</feature>
<keyword evidence="1" id="KW-0472">Membrane</keyword>
<keyword evidence="3" id="KW-1185">Reference proteome</keyword>
<organism evidence="2 3">
    <name type="scientific">Olea europaea subsp. europaea</name>
    <dbReference type="NCBI Taxonomy" id="158383"/>
    <lineage>
        <taxon>Eukaryota</taxon>
        <taxon>Viridiplantae</taxon>
        <taxon>Streptophyta</taxon>
        <taxon>Embryophyta</taxon>
        <taxon>Tracheophyta</taxon>
        <taxon>Spermatophyta</taxon>
        <taxon>Magnoliopsida</taxon>
        <taxon>eudicotyledons</taxon>
        <taxon>Gunneridae</taxon>
        <taxon>Pentapetalae</taxon>
        <taxon>asterids</taxon>
        <taxon>lamiids</taxon>
        <taxon>Lamiales</taxon>
        <taxon>Oleaceae</taxon>
        <taxon>Oleeae</taxon>
        <taxon>Olea</taxon>
    </lineage>
</organism>
<sequence length="131" mass="15041">MHRQSLGSPASKLHLQILKDESLASESQNLITEEKSQHKTLKLNPKSPEKYIHFIPILTLFCFLILYLTSHNPSPNDLAQFKHFPKSTGSEDEIETILKIKNGDILAIRSLKNLEENGNRKNRLHRKIADF</sequence>